<gene>
    <name evidence="2" type="ORF">KP509_20G024200</name>
</gene>
<comment type="caution">
    <text evidence="2">The sequence shown here is derived from an EMBL/GenBank/DDBJ whole genome shotgun (WGS) entry which is preliminary data.</text>
</comment>
<dbReference type="PANTHER" id="PTHR15048:SF0">
    <property type="entry name" value="STARCH-BINDING DOMAIN-CONTAINING PROTEIN 1"/>
    <property type="match status" value="1"/>
</dbReference>
<evidence type="ECO:0000313" key="2">
    <source>
        <dbReference type="EMBL" id="KAH7331280.1"/>
    </source>
</evidence>
<dbReference type="InterPro" id="IPR002044">
    <property type="entry name" value="CBM20"/>
</dbReference>
<dbReference type="SMART" id="SM01065">
    <property type="entry name" value="CBM_2"/>
    <property type="match status" value="1"/>
</dbReference>
<dbReference type="SUPFAM" id="SSF49452">
    <property type="entry name" value="Starch-binding domain-like"/>
    <property type="match status" value="1"/>
</dbReference>
<dbReference type="GO" id="GO:2001070">
    <property type="term" value="F:starch binding"/>
    <property type="evidence" value="ECO:0007669"/>
    <property type="project" value="InterPro"/>
</dbReference>
<dbReference type="Gene3D" id="2.60.40.10">
    <property type="entry name" value="Immunoglobulins"/>
    <property type="match status" value="1"/>
</dbReference>
<keyword evidence="3" id="KW-1185">Reference proteome</keyword>
<dbReference type="PANTHER" id="PTHR15048">
    <property type="entry name" value="STARCH-BINDING DOMAIN-CONTAINING PROTEIN 1"/>
    <property type="match status" value="1"/>
</dbReference>
<sequence length="171" mass="18953">MNLRQPSRTLHGAFEASTLCVYRRSGSHGENATHCSVGSLLCLRTIGICKCCYRLGQGVAAVNVTFELDKLVNFGEGFVVAGNVDELGNWDPAQAAFMTVTGDRFWTVTVDLEADTTVEYKPVKIEYDTRDVIQWLAGSNLKYTVPSEGPAYAYFEFPSSVEENLRIKRIV</sequence>
<dbReference type="Pfam" id="PF00686">
    <property type="entry name" value="CBM_20"/>
    <property type="match status" value="1"/>
</dbReference>
<dbReference type="PROSITE" id="PS51166">
    <property type="entry name" value="CBM20"/>
    <property type="match status" value="1"/>
</dbReference>
<evidence type="ECO:0000259" key="1">
    <source>
        <dbReference type="PROSITE" id="PS51166"/>
    </source>
</evidence>
<accession>A0A8T2SDV2</accession>
<dbReference type="AlphaFoldDB" id="A0A8T2SDV2"/>
<dbReference type="OrthoDB" id="550577at2759"/>
<dbReference type="GO" id="GO:0016020">
    <property type="term" value="C:membrane"/>
    <property type="evidence" value="ECO:0007669"/>
    <property type="project" value="TreeGrafter"/>
</dbReference>
<evidence type="ECO:0000313" key="3">
    <source>
        <dbReference type="Proteomes" id="UP000825935"/>
    </source>
</evidence>
<name>A0A8T2SDV2_CERRI</name>
<reference evidence="2" key="1">
    <citation type="submission" date="2021-08" db="EMBL/GenBank/DDBJ databases">
        <title>WGS assembly of Ceratopteris richardii.</title>
        <authorList>
            <person name="Marchant D.B."/>
            <person name="Chen G."/>
            <person name="Jenkins J."/>
            <person name="Shu S."/>
            <person name="Leebens-Mack J."/>
            <person name="Grimwood J."/>
            <person name="Schmutz J."/>
            <person name="Soltis P."/>
            <person name="Soltis D."/>
            <person name="Chen Z.-H."/>
        </authorList>
    </citation>
    <scope>NUCLEOTIDE SEQUENCE</scope>
    <source>
        <strain evidence="2">Whitten #5841</strain>
        <tissue evidence="2">Leaf</tissue>
    </source>
</reference>
<organism evidence="2 3">
    <name type="scientific">Ceratopteris richardii</name>
    <name type="common">Triangle waterfern</name>
    <dbReference type="NCBI Taxonomy" id="49495"/>
    <lineage>
        <taxon>Eukaryota</taxon>
        <taxon>Viridiplantae</taxon>
        <taxon>Streptophyta</taxon>
        <taxon>Embryophyta</taxon>
        <taxon>Tracheophyta</taxon>
        <taxon>Polypodiopsida</taxon>
        <taxon>Polypodiidae</taxon>
        <taxon>Polypodiales</taxon>
        <taxon>Pteridineae</taxon>
        <taxon>Pteridaceae</taxon>
        <taxon>Parkerioideae</taxon>
        <taxon>Ceratopteris</taxon>
    </lineage>
</organism>
<protein>
    <recommendedName>
        <fullName evidence="1">CBM20 domain-containing protein</fullName>
    </recommendedName>
</protein>
<dbReference type="Proteomes" id="UP000825935">
    <property type="component" value="Chromosome 20"/>
</dbReference>
<proteinExistence type="predicted"/>
<dbReference type="InterPro" id="IPR013783">
    <property type="entry name" value="Ig-like_fold"/>
</dbReference>
<feature type="domain" description="CBM20" evidence="1">
    <location>
        <begin position="56"/>
        <end position="159"/>
    </location>
</feature>
<dbReference type="InterPro" id="IPR013784">
    <property type="entry name" value="Carb-bd-like_fold"/>
</dbReference>
<dbReference type="EMBL" id="CM035425">
    <property type="protein sequence ID" value="KAH7331280.1"/>
    <property type="molecule type" value="Genomic_DNA"/>
</dbReference>